<dbReference type="CDD" id="cd08195">
    <property type="entry name" value="DHQS"/>
    <property type="match status" value="1"/>
</dbReference>
<evidence type="ECO:0000256" key="14">
    <source>
        <dbReference type="HAMAP-Rule" id="MF_00110"/>
    </source>
</evidence>
<evidence type="ECO:0000256" key="9">
    <source>
        <dbReference type="ARBA" id="ARBA00022741"/>
    </source>
</evidence>
<sequence length="442" mass="47075">MGKRRSTCQPRGGWNRSWQRFWPSWLTTPSCHPCRPSLARLDTFETTLGPPAMNNPSTAQQPLCVHVKGLAADYDILTGQGLLQRGAEHIIPHMKGGHGVIITDENVAPLHLETLLESFQAHAKAHPKAKPVRLDVLTVPAGERSKSLSRYGHVMDSLLALGIDRRTTILALGGGVVGDLAGFVAATALRGLPFIQLPTTLLSQVDSSVGGKTGLNAAAGKNLIGAFWQPQLVLADSDTLATLPERELKAGYGEIVKSGLAGDKALFEWCEANGAGVVAGDPTLLAEAVRRTCTFKARIVSADEHERNETTGRALLNLGHTFGHAFETAQHHEGALLHGEAVALGLCQAMALAVLRGSATEEEKQRVTRHLAQTGLPTTAQELPGDHGAPSIEVLLHHMTRDKKARDGKAAFVVPHGLGASQLERTVTTAEIRQVLLATGCA</sequence>
<evidence type="ECO:0000256" key="11">
    <source>
        <dbReference type="ARBA" id="ARBA00023027"/>
    </source>
</evidence>
<evidence type="ECO:0000256" key="7">
    <source>
        <dbReference type="ARBA" id="ARBA00022605"/>
    </source>
</evidence>
<evidence type="ECO:0000313" key="17">
    <source>
        <dbReference type="EMBL" id="QDH13870.1"/>
    </source>
</evidence>
<feature type="domain" description="3-dehydroquinate synthase N-terminal" evidence="15">
    <location>
        <begin position="137"/>
        <end position="249"/>
    </location>
</feature>
<keyword evidence="11 14" id="KW-0520">NAD</keyword>
<evidence type="ECO:0000256" key="1">
    <source>
        <dbReference type="ARBA" id="ARBA00001393"/>
    </source>
</evidence>
<evidence type="ECO:0000313" key="18">
    <source>
        <dbReference type="Proteomes" id="UP000318709"/>
    </source>
</evidence>
<evidence type="ECO:0000259" key="15">
    <source>
        <dbReference type="Pfam" id="PF01761"/>
    </source>
</evidence>
<evidence type="ECO:0000256" key="12">
    <source>
        <dbReference type="ARBA" id="ARBA00023141"/>
    </source>
</evidence>
<comment type="caution">
    <text evidence="14">Lacks conserved residue(s) required for the propagation of feature annotation.</text>
</comment>
<dbReference type="FunFam" id="3.40.50.1970:FF:000007">
    <property type="entry name" value="Pentafunctional AROM polypeptide"/>
    <property type="match status" value="1"/>
</dbReference>
<evidence type="ECO:0000256" key="10">
    <source>
        <dbReference type="ARBA" id="ARBA00022833"/>
    </source>
</evidence>
<keyword evidence="10 14" id="KW-0862">Zinc</keyword>
<keyword evidence="18" id="KW-1185">Reference proteome</keyword>
<dbReference type="UniPathway" id="UPA00053">
    <property type="reaction ID" value="UER00085"/>
</dbReference>
<keyword evidence="13 14" id="KW-0456">Lyase</keyword>
<feature type="binding site" evidence="14">
    <location>
        <begin position="175"/>
        <end position="179"/>
    </location>
    <ligand>
        <name>NAD(+)</name>
        <dbReference type="ChEBI" id="CHEBI:57540"/>
    </ligand>
</feature>
<keyword evidence="14" id="KW-0170">Cobalt</keyword>
<comment type="cofactor">
    <cofactor evidence="14">
        <name>Co(2+)</name>
        <dbReference type="ChEBI" id="CHEBI:48828"/>
    </cofactor>
    <cofactor evidence="14">
        <name>Zn(2+)</name>
        <dbReference type="ChEBI" id="CHEBI:29105"/>
    </cofactor>
    <text evidence="14">Binds 1 divalent metal cation per subunit. Can use either Co(2+) or Zn(2+).</text>
</comment>
<dbReference type="GO" id="GO:0008652">
    <property type="term" value="P:amino acid biosynthetic process"/>
    <property type="evidence" value="ECO:0007669"/>
    <property type="project" value="UniProtKB-KW"/>
</dbReference>
<dbReference type="PANTHER" id="PTHR43622">
    <property type="entry name" value="3-DEHYDROQUINATE SYNTHASE"/>
    <property type="match status" value="1"/>
</dbReference>
<dbReference type="SUPFAM" id="SSF56796">
    <property type="entry name" value="Dehydroquinate synthase-like"/>
    <property type="match status" value="1"/>
</dbReference>
<dbReference type="EMBL" id="CP038231">
    <property type="protein sequence ID" value="QDH13870.1"/>
    <property type="molecule type" value="Genomic_DNA"/>
</dbReference>
<dbReference type="EC" id="4.2.3.4" evidence="6 14"/>
<feature type="binding site" evidence="14">
    <location>
        <position position="221"/>
    </location>
    <ligand>
        <name>NAD(+)</name>
        <dbReference type="ChEBI" id="CHEBI:57540"/>
    </ligand>
</feature>
<evidence type="ECO:0000259" key="16">
    <source>
        <dbReference type="Pfam" id="PF24621"/>
    </source>
</evidence>
<feature type="binding site" evidence="14">
    <location>
        <begin position="239"/>
        <end position="242"/>
    </location>
    <ligand>
        <name>NAD(+)</name>
        <dbReference type="ChEBI" id="CHEBI:57540"/>
    </ligand>
</feature>
<dbReference type="Gene3D" id="3.40.50.1970">
    <property type="match status" value="1"/>
</dbReference>
<reference evidence="17 18" key="1">
    <citation type="submission" date="2019-03" db="EMBL/GenBank/DDBJ databases">
        <title>The complete genome sequence of Swingsia_sp. F3b2 LMG30590(T).</title>
        <authorList>
            <person name="Chua K.-O."/>
            <person name="Chan K.-G."/>
            <person name="See-Too W.-S."/>
        </authorList>
    </citation>
    <scope>NUCLEOTIDE SEQUENCE [LARGE SCALE GENOMIC DNA]</scope>
    <source>
        <strain evidence="17 18">F3b2</strain>
    </source>
</reference>
<comment type="subcellular location">
    <subcellularLocation>
        <location evidence="14">Cytoplasm</location>
    </subcellularLocation>
</comment>
<feature type="binding site" evidence="14">
    <location>
        <position position="212"/>
    </location>
    <ligand>
        <name>NAD(+)</name>
        <dbReference type="ChEBI" id="CHEBI:57540"/>
    </ligand>
</feature>
<evidence type="ECO:0000256" key="2">
    <source>
        <dbReference type="ARBA" id="ARBA00001911"/>
    </source>
</evidence>
<dbReference type="NCBIfam" id="TIGR01357">
    <property type="entry name" value="aroB"/>
    <property type="match status" value="1"/>
</dbReference>
<organism evidence="17 18">
    <name type="scientific">Formicincola oecophyllae</name>
    <dbReference type="NCBI Taxonomy" id="2558361"/>
    <lineage>
        <taxon>Bacteria</taxon>
        <taxon>Pseudomonadati</taxon>
        <taxon>Pseudomonadota</taxon>
        <taxon>Alphaproteobacteria</taxon>
        <taxon>Acetobacterales</taxon>
        <taxon>Acetobacteraceae</taxon>
        <taxon>Formicincola</taxon>
    </lineage>
</organism>
<protein>
    <recommendedName>
        <fullName evidence="6 14">3-dehydroquinate synthase</fullName>
        <shortName evidence="14">DHQS</shortName>
        <ecNumber evidence="6 14">4.2.3.4</ecNumber>
    </recommendedName>
</protein>
<dbReference type="InterPro" id="IPR030960">
    <property type="entry name" value="DHQS/DOIS_N"/>
</dbReference>
<keyword evidence="12 14" id="KW-0057">Aromatic amino acid biosynthesis</keyword>
<comment type="catalytic activity">
    <reaction evidence="1 14">
        <text>7-phospho-2-dehydro-3-deoxy-D-arabino-heptonate = 3-dehydroquinate + phosphate</text>
        <dbReference type="Rhea" id="RHEA:21968"/>
        <dbReference type="ChEBI" id="CHEBI:32364"/>
        <dbReference type="ChEBI" id="CHEBI:43474"/>
        <dbReference type="ChEBI" id="CHEBI:58394"/>
        <dbReference type="EC" id="4.2.3.4"/>
    </reaction>
</comment>
<evidence type="ECO:0000256" key="13">
    <source>
        <dbReference type="ARBA" id="ARBA00023239"/>
    </source>
</evidence>
<evidence type="ECO:0000256" key="8">
    <source>
        <dbReference type="ARBA" id="ARBA00022723"/>
    </source>
</evidence>
<dbReference type="GO" id="GO:0003856">
    <property type="term" value="F:3-dehydroquinate synthase activity"/>
    <property type="evidence" value="ECO:0007669"/>
    <property type="project" value="UniProtKB-UniRule"/>
</dbReference>
<proteinExistence type="inferred from homology"/>
<evidence type="ECO:0000256" key="4">
    <source>
        <dbReference type="ARBA" id="ARBA00003485"/>
    </source>
</evidence>
<evidence type="ECO:0000256" key="6">
    <source>
        <dbReference type="ARBA" id="ARBA00013031"/>
    </source>
</evidence>
<accession>A0A4Y6UA95</accession>
<dbReference type="KEGG" id="swf:E3E12_06355"/>
<comment type="pathway">
    <text evidence="5 14">Metabolic intermediate biosynthesis; chorismate biosynthesis; chorismate from D-erythrose 4-phosphate and phosphoenolpyruvate: step 2/7.</text>
</comment>
<dbReference type="HAMAP" id="MF_00110">
    <property type="entry name" value="DHQ_synthase"/>
    <property type="match status" value="1"/>
</dbReference>
<name>A0A4Y6UA95_9PROT</name>
<comment type="function">
    <text evidence="4 14">Catalyzes the conversion of 3-deoxy-D-arabino-heptulosonate 7-phosphate (DAHP) to dehydroquinate (DHQ).</text>
</comment>
<dbReference type="InterPro" id="IPR056179">
    <property type="entry name" value="DHQS_C"/>
</dbReference>
<keyword evidence="7 14" id="KW-0028">Amino-acid biosynthesis</keyword>
<feature type="binding site" evidence="14">
    <location>
        <position position="320"/>
    </location>
    <ligand>
        <name>Zn(2+)</name>
        <dbReference type="ChEBI" id="CHEBI:29105"/>
    </ligand>
</feature>
<feature type="binding site" evidence="14">
    <location>
        <begin position="199"/>
        <end position="200"/>
    </location>
    <ligand>
        <name>NAD(+)</name>
        <dbReference type="ChEBI" id="CHEBI:57540"/>
    </ligand>
</feature>
<dbReference type="GO" id="GO:0000166">
    <property type="term" value="F:nucleotide binding"/>
    <property type="evidence" value="ECO:0007669"/>
    <property type="project" value="UniProtKB-KW"/>
</dbReference>
<dbReference type="Pfam" id="PF24621">
    <property type="entry name" value="DHQS_C"/>
    <property type="match status" value="1"/>
</dbReference>
<keyword evidence="14" id="KW-0963">Cytoplasm</keyword>
<dbReference type="OrthoDB" id="9806583at2"/>
<dbReference type="PANTHER" id="PTHR43622:SF7">
    <property type="entry name" value="3-DEHYDROQUINATE SYNTHASE, CHLOROPLASTIC"/>
    <property type="match status" value="1"/>
</dbReference>
<dbReference type="Pfam" id="PF01761">
    <property type="entry name" value="DHQ_synthase"/>
    <property type="match status" value="1"/>
</dbReference>
<feature type="binding site" evidence="14">
    <location>
        <position position="338"/>
    </location>
    <ligand>
        <name>Zn(2+)</name>
        <dbReference type="ChEBI" id="CHEBI:29105"/>
    </ligand>
</feature>
<evidence type="ECO:0000256" key="3">
    <source>
        <dbReference type="ARBA" id="ARBA00001947"/>
    </source>
</evidence>
<dbReference type="GO" id="GO:0046872">
    <property type="term" value="F:metal ion binding"/>
    <property type="evidence" value="ECO:0007669"/>
    <property type="project" value="UniProtKB-KW"/>
</dbReference>
<comment type="cofactor">
    <cofactor evidence="2 14">
        <name>NAD(+)</name>
        <dbReference type="ChEBI" id="CHEBI:57540"/>
    </cofactor>
</comment>
<evidence type="ECO:0000256" key="5">
    <source>
        <dbReference type="ARBA" id="ARBA00004661"/>
    </source>
</evidence>
<dbReference type="InterPro" id="IPR050071">
    <property type="entry name" value="Dehydroquinate_synthase"/>
</dbReference>
<dbReference type="GO" id="GO:0009073">
    <property type="term" value="P:aromatic amino acid family biosynthetic process"/>
    <property type="evidence" value="ECO:0007669"/>
    <property type="project" value="UniProtKB-KW"/>
</dbReference>
<comment type="similarity">
    <text evidence="14">Belongs to the sugar phosphate cyclases superfamily. Dehydroquinate synthase family.</text>
</comment>
<feature type="binding site" evidence="14">
    <location>
        <position position="254"/>
    </location>
    <ligand>
        <name>Zn(2+)</name>
        <dbReference type="ChEBI" id="CHEBI:29105"/>
    </ligand>
</feature>
<dbReference type="GO" id="GO:0009423">
    <property type="term" value="P:chorismate biosynthetic process"/>
    <property type="evidence" value="ECO:0007669"/>
    <property type="project" value="UniProtKB-UniRule"/>
</dbReference>
<dbReference type="Gene3D" id="1.20.1090.10">
    <property type="entry name" value="Dehydroquinate synthase-like - alpha domain"/>
    <property type="match status" value="1"/>
</dbReference>
<keyword evidence="9 14" id="KW-0547">Nucleotide-binding</keyword>
<keyword evidence="8 14" id="KW-0479">Metal-binding</keyword>
<dbReference type="Proteomes" id="UP000318709">
    <property type="component" value="Chromosome"/>
</dbReference>
<dbReference type="AlphaFoldDB" id="A0A4Y6UA95"/>
<gene>
    <name evidence="14 17" type="primary">aroB</name>
    <name evidence="17" type="ORF">E3E12_06355</name>
</gene>
<dbReference type="GO" id="GO:0005737">
    <property type="term" value="C:cytoplasm"/>
    <property type="evidence" value="ECO:0007669"/>
    <property type="project" value="UniProtKB-SubCell"/>
</dbReference>
<comment type="cofactor">
    <cofactor evidence="3">
        <name>Zn(2+)</name>
        <dbReference type="ChEBI" id="CHEBI:29105"/>
    </cofactor>
</comment>
<feature type="domain" description="3-dehydroquinate synthase C-terminal" evidence="16">
    <location>
        <begin position="251"/>
        <end position="405"/>
    </location>
</feature>
<dbReference type="InterPro" id="IPR016037">
    <property type="entry name" value="DHQ_synth_AroB"/>
</dbReference>